<name>A0ABU7F8B0_9TELE</name>
<protein>
    <submittedName>
        <fullName evidence="1">Uncharacterized protein</fullName>
    </submittedName>
</protein>
<evidence type="ECO:0000313" key="1">
    <source>
        <dbReference type="EMBL" id="MED6295550.1"/>
    </source>
</evidence>
<sequence length="156" mass="16539">MEPLGPGKTCPMPRRSGRRAGGVCGGGALHWGPRIKRGLHGDHTEARTVVSGSVSGRCGVYFHLCGGSVGVLSGSPRMLQLVLCVCVGGDLTGTFFLPPSRCVYAGVYSPSQLHTPSFLSKCRRNPPVNTKISTSPSEAGCLDLRSQRWAEKQNES</sequence>
<organism evidence="1 2">
    <name type="scientific">Characodon lateralis</name>
    <dbReference type="NCBI Taxonomy" id="208331"/>
    <lineage>
        <taxon>Eukaryota</taxon>
        <taxon>Metazoa</taxon>
        <taxon>Chordata</taxon>
        <taxon>Craniata</taxon>
        <taxon>Vertebrata</taxon>
        <taxon>Euteleostomi</taxon>
        <taxon>Actinopterygii</taxon>
        <taxon>Neopterygii</taxon>
        <taxon>Teleostei</taxon>
        <taxon>Neoteleostei</taxon>
        <taxon>Acanthomorphata</taxon>
        <taxon>Ovalentaria</taxon>
        <taxon>Atherinomorphae</taxon>
        <taxon>Cyprinodontiformes</taxon>
        <taxon>Goodeidae</taxon>
        <taxon>Characodon</taxon>
    </lineage>
</organism>
<dbReference type="Proteomes" id="UP001352852">
    <property type="component" value="Unassembled WGS sequence"/>
</dbReference>
<evidence type="ECO:0000313" key="2">
    <source>
        <dbReference type="Proteomes" id="UP001352852"/>
    </source>
</evidence>
<reference evidence="1 2" key="1">
    <citation type="submission" date="2021-06" db="EMBL/GenBank/DDBJ databases">
        <authorList>
            <person name="Palmer J.M."/>
        </authorList>
    </citation>
    <scope>NUCLEOTIDE SEQUENCE [LARGE SCALE GENOMIC DNA]</scope>
    <source>
        <strain evidence="1 2">CL_MEX2019</strain>
        <tissue evidence="1">Muscle</tissue>
    </source>
</reference>
<dbReference type="EMBL" id="JAHUTJ010080141">
    <property type="protein sequence ID" value="MED6295550.1"/>
    <property type="molecule type" value="Genomic_DNA"/>
</dbReference>
<accession>A0ABU7F8B0</accession>
<proteinExistence type="predicted"/>
<keyword evidence="2" id="KW-1185">Reference proteome</keyword>
<comment type="caution">
    <text evidence="1">The sequence shown here is derived from an EMBL/GenBank/DDBJ whole genome shotgun (WGS) entry which is preliminary data.</text>
</comment>
<gene>
    <name evidence="1" type="ORF">CHARACLAT_032971</name>
</gene>